<dbReference type="OrthoDB" id="1624479at2"/>
<name>A0A2V4AKT2_9PSEU</name>
<dbReference type="AlphaFoldDB" id="A0A2V4AKT2"/>
<comment type="caution">
    <text evidence="1">The sequence shown here is derived from an EMBL/GenBank/DDBJ whole genome shotgun (WGS) entry which is preliminary data.</text>
</comment>
<organism evidence="1 2">
    <name type="scientific">Prauserella muralis</name>
    <dbReference type="NCBI Taxonomy" id="588067"/>
    <lineage>
        <taxon>Bacteria</taxon>
        <taxon>Bacillati</taxon>
        <taxon>Actinomycetota</taxon>
        <taxon>Actinomycetes</taxon>
        <taxon>Pseudonocardiales</taxon>
        <taxon>Pseudonocardiaceae</taxon>
        <taxon>Prauserella</taxon>
    </lineage>
</organism>
<proteinExistence type="predicted"/>
<evidence type="ECO:0000313" key="2">
    <source>
        <dbReference type="Proteomes" id="UP000249915"/>
    </source>
</evidence>
<protein>
    <submittedName>
        <fullName evidence="1">Uncharacterized protein</fullName>
    </submittedName>
</protein>
<gene>
    <name evidence="1" type="ORF">BAY60_25615</name>
</gene>
<keyword evidence="2" id="KW-1185">Reference proteome</keyword>
<dbReference type="EMBL" id="MASW01000006">
    <property type="protein sequence ID" value="PXY20885.1"/>
    <property type="molecule type" value="Genomic_DNA"/>
</dbReference>
<dbReference type="Proteomes" id="UP000249915">
    <property type="component" value="Unassembled WGS sequence"/>
</dbReference>
<accession>A0A2V4AKT2</accession>
<evidence type="ECO:0000313" key="1">
    <source>
        <dbReference type="EMBL" id="PXY20885.1"/>
    </source>
</evidence>
<dbReference type="RefSeq" id="WP_112284030.1">
    <property type="nucleotide sequence ID" value="NZ_MASW01000006.1"/>
</dbReference>
<sequence>MAVTNFIPEIWNAQMLEDFRETAVAASLVNREYEGDATRGNTVHITSAVDVAVKDYKAAGRTTAADAVSDTGQDLLIDQEKSFDFYVDDIDRRQAAGSMDAYTRSAAAGLAEDSDKFILATAVTGAGSTTTGDGATTPAAVTNPADIFRVLRDLRKVLNKAKVPQGGRVALINAEFEAMLLDADAKLTSVDVSGSPAGLREATLGRLLGFDLVTTENLPVVDKAQALALYRPSVAYVSQITETEGMRAQDKFADRLRGLHVYGGKVIRPKGVAVWTNA</sequence>
<reference evidence="1 2" key="1">
    <citation type="submission" date="2016-07" db="EMBL/GenBank/DDBJ databases">
        <title>Draft genome sequence of Prauserella muralis DSM 45305, isolated from a mould-covered wall in an indoor environment.</title>
        <authorList>
            <person name="Ruckert C."/>
            <person name="Albersmeier A."/>
            <person name="Jiang C.-L."/>
            <person name="Jiang Y."/>
            <person name="Kalinowski J."/>
            <person name="Schneider O."/>
            <person name="Winkler A."/>
            <person name="Zotchev S.B."/>
        </authorList>
    </citation>
    <scope>NUCLEOTIDE SEQUENCE [LARGE SCALE GENOMIC DNA]</scope>
    <source>
        <strain evidence="1 2">DSM 45305</strain>
    </source>
</reference>